<dbReference type="KEGG" id="spu:588208"/>
<keyword evidence="6 7" id="KW-0472">Membrane</keyword>
<evidence type="ECO:0000256" key="1">
    <source>
        <dbReference type="ARBA" id="ARBA00004141"/>
    </source>
</evidence>
<keyword evidence="5 7" id="KW-1133">Transmembrane helix</keyword>
<dbReference type="GeneID" id="588208"/>
<dbReference type="InParanoid" id="A0A7M7SUI9"/>
<evidence type="ECO:0000256" key="4">
    <source>
        <dbReference type="ARBA" id="ARBA00022847"/>
    </source>
</evidence>
<feature type="transmembrane region" description="Helical" evidence="7">
    <location>
        <begin position="6"/>
        <end position="25"/>
    </location>
</feature>
<accession>A0A7M7SUI9</accession>
<keyword evidence="4" id="KW-0813">Transport</keyword>
<feature type="transmembrane region" description="Helical" evidence="7">
    <location>
        <begin position="173"/>
        <end position="191"/>
    </location>
</feature>
<dbReference type="GO" id="GO:0008508">
    <property type="term" value="F:bile acid:sodium symporter activity"/>
    <property type="evidence" value="ECO:0000318"/>
    <property type="project" value="GO_Central"/>
</dbReference>
<evidence type="ECO:0000256" key="5">
    <source>
        <dbReference type="ARBA" id="ARBA00022989"/>
    </source>
</evidence>
<keyword evidence="9" id="KW-1185">Reference proteome</keyword>
<organism evidence="8 9">
    <name type="scientific">Strongylocentrotus purpuratus</name>
    <name type="common">Purple sea urchin</name>
    <dbReference type="NCBI Taxonomy" id="7668"/>
    <lineage>
        <taxon>Eukaryota</taxon>
        <taxon>Metazoa</taxon>
        <taxon>Echinodermata</taxon>
        <taxon>Eleutherozoa</taxon>
        <taxon>Echinozoa</taxon>
        <taxon>Echinoidea</taxon>
        <taxon>Euechinoidea</taxon>
        <taxon>Echinacea</taxon>
        <taxon>Camarodonta</taxon>
        <taxon>Echinidea</taxon>
        <taxon>Strongylocentrotidae</taxon>
        <taxon>Strongylocentrotus</taxon>
    </lineage>
</organism>
<feature type="transmembrane region" description="Helical" evidence="7">
    <location>
        <begin position="68"/>
        <end position="91"/>
    </location>
</feature>
<comment type="subcellular location">
    <subcellularLocation>
        <location evidence="1">Membrane</location>
        <topology evidence="1">Multi-pass membrane protein</topology>
    </subcellularLocation>
</comment>
<protein>
    <recommendedName>
        <fullName evidence="10">Ileal sodium/bile acid cotransporter</fullName>
    </recommendedName>
</protein>
<reference evidence="9" key="1">
    <citation type="submission" date="2015-02" db="EMBL/GenBank/DDBJ databases">
        <title>Genome sequencing for Strongylocentrotus purpuratus.</title>
        <authorList>
            <person name="Murali S."/>
            <person name="Liu Y."/>
            <person name="Vee V."/>
            <person name="English A."/>
            <person name="Wang M."/>
            <person name="Skinner E."/>
            <person name="Han Y."/>
            <person name="Muzny D.M."/>
            <person name="Worley K.C."/>
            <person name="Gibbs R.A."/>
        </authorList>
    </citation>
    <scope>NUCLEOTIDE SEQUENCE</scope>
</reference>
<evidence type="ECO:0000256" key="3">
    <source>
        <dbReference type="ARBA" id="ARBA00022692"/>
    </source>
</evidence>
<dbReference type="Gene3D" id="1.20.1530.20">
    <property type="match status" value="1"/>
</dbReference>
<sequence length="271" mass="30127">AAGALSVLILACCPGGTLSNLFTYWTDGDVCLSVCMTTVSTAVAIGMMPLNLFIYSRVWTDDGAVIPYVNIVTTLVSILIPVAFGVFVRWWRKEWTKYITRVGVGVAFLFMIVAWVLFFKLNPGFLNAGWQLWMCAMLLPFLGYGLGYGLAVLLRQPHNKCRAISFETGSQNVSLATTLIVVSFANSPLFYDMLFYPALYAVFLYVDTSIVIAILKVGMYLHKKHRSTTDKEHDENDKFGYDNEAIATDQEEGVKTVAIKQTAADNYVKTD</sequence>
<feature type="transmembrane region" description="Helical" evidence="7">
    <location>
        <begin position="98"/>
        <end position="118"/>
    </location>
</feature>
<evidence type="ECO:0008006" key="10">
    <source>
        <dbReference type="Google" id="ProtNLM"/>
    </source>
</evidence>
<evidence type="ECO:0000256" key="7">
    <source>
        <dbReference type="SAM" id="Phobius"/>
    </source>
</evidence>
<comment type="similarity">
    <text evidence="2">Belongs to the bile acid:sodium symporter (BASS) (TC 2.A.28) family.</text>
</comment>
<dbReference type="PANTHER" id="PTHR10361">
    <property type="entry name" value="SODIUM-BILE ACID COTRANSPORTER"/>
    <property type="match status" value="1"/>
</dbReference>
<name>A0A7M7SUI9_STRPU</name>
<dbReference type="PANTHER" id="PTHR10361:SF28">
    <property type="entry name" value="P3 PROTEIN-RELATED"/>
    <property type="match status" value="1"/>
</dbReference>
<keyword evidence="3 7" id="KW-0812">Transmembrane</keyword>
<keyword evidence="4" id="KW-0769">Symport</keyword>
<feature type="transmembrane region" description="Helical" evidence="7">
    <location>
        <begin position="197"/>
        <end position="221"/>
    </location>
</feature>
<dbReference type="InterPro" id="IPR002657">
    <property type="entry name" value="BilAc:Na_symport/Acr3"/>
</dbReference>
<evidence type="ECO:0000313" key="9">
    <source>
        <dbReference type="Proteomes" id="UP000007110"/>
    </source>
</evidence>
<dbReference type="FunFam" id="1.20.1530.20:FF:000035">
    <property type="entry name" value="Uncharacterized protein"/>
    <property type="match status" value="1"/>
</dbReference>
<reference evidence="8" key="2">
    <citation type="submission" date="2021-01" db="UniProtKB">
        <authorList>
            <consortium name="EnsemblMetazoa"/>
        </authorList>
    </citation>
    <scope>IDENTIFICATION</scope>
</reference>
<feature type="transmembrane region" description="Helical" evidence="7">
    <location>
        <begin position="130"/>
        <end position="153"/>
    </location>
</feature>
<feature type="transmembrane region" description="Helical" evidence="7">
    <location>
        <begin position="32"/>
        <end position="56"/>
    </location>
</feature>
<evidence type="ECO:0000313" key="8">
    <source>
        <dbReference type="EnsemblMetazoa" id="XP_030832211"/>
    </source>
</evidence>
<dbReference type="AlphaFoldDB" id="A0A7M7SUI9"/>
<dbReference type="InterPro" id="IPR038770">
    <property type="entry name" value="Na+/solute_symporter_sf"/>
</dbReference>
<dbReference type="Pfam" id="PF01758">
    <property type="entry name" value="SBF"/>
    <property type="match status" value="1"/>
</dbReference>
<dbReference type="GO" id="GO:0016020">
    <property type="term" value="C:membrane"/>
    <property type="evidence" value="ECO:0007669"/>
    <property type="project" value="UniProtKB-SubCell"/>
</dbReference>
<dbReference type="RefSeq" id="XP_030832211.1">
    <property type="nucleotide sequence ID" value="XM_030976351.1"/>
</dbReference>
<dbReference type="Proteomes" id="UP000007110">
    <property type="component" value="Unassembled WGS sequence"/>
</dbReference>
<dbReference type="GO" id="GO:0015721">
    <property type="term" value="P:bile acid and bile salt transport"/>
    <property type="evidence" value="ECO:0000318"/>
    <property type="project" value="GO_Central"/>
</dbReference>
<dbReference type="InterPro" id="IPR004710">
    <property type="entry name" value="Bilac:Na_transpt"/>
</dbReference>
<proteinExistence type="inferred from homology"/>
<dbReference type="EnsemblMetazoa" id="XM_030976351">
    <property type="protein sequence ID" value="XP_030832211"/>
    <property type="gene ID" value="LOC588208"/>
</dbReference>
<evidence type="ECO:0000256" key="6">
    <source>
        <dbReference type="ARBA" id="ARBA00023136"/>
    </source>
</evidence>
<evidence type="ECO:0000256" key="2">
    <source>
        <dbReference type="ARBA" id="ARBA00006528"/>
    </source>
</evidence>
<dbReference type="OMA" id="CRAISFE"/>
<dbReference type="OrthoDB" id="203097at2759"/>